<comment type="caution">
    <text evidence="3">The sequence shown here is derived from an EMBL/GenBank/DDBJ whole genome shotgun (WGS) entry which is preliminary data.</text>
</comment>
<evidence type="ECO:0000313" key="3">
    <source>
        <dbReference type="EMBL" id="GJN94055.1"/>
    </source>
</evidence>
<gene>
    <name evidence="3" type="ORF">Rhopal_007119-T1</name>
</gene>
<keyword evidence="4" id="KW-1185">Reference proteome</keyword>
<dbReference type="EMBL" id="BQKY01000016">
    <property type="protein sequence ID" value="GJN94055.1"/>
    <property type="molecule type" value="Genomic_DNA"/>
</dbReference>
<evidence type="ECO:0000256" key="2">
    <source>
        <dbReference type="SAM" id="MobiDB-lite"/>
    </source>
</evidence>
<name>A0AAV5GNA3_9BASI</name>
<feature type="region of interest" description="Disordered" evidence="2">
    <location>
        <begin position="316"/>
        <end position="346"/>
    </location>
</feature>
<dbReference type="PANTHER" id="PTHR45648">
    <property type="entry name" value="GDSL LIPASE/ACYLHYDROLASE FAMILY PROTEIN (AFU_ORTHOLOGUE AFUA_4G14700)"/>
    <property type="match status" value="1"/>
</dbReference>
<accession>A0AAV5GNA3</accession>
<dbReference type="GO" id="GO:0016788">
    <property type="term" value="F:hydrolase activity, acting on ester bonds"/>
    <property type="evidence" value="ECO:0007669"/>
    <property type="project" value="InterPro"/>
</dbReference>
<dbReference type="Gene3D" id="3.40.50.1110">
    <property type="entry name" value="SGNH hydrolase"/>
    <property type="match status" value="1"/>
</dbReference>
<dbReference type="InterPro" id="IPR036514">
    <property type="entry name" value="SGNH_hydro_sf"/>
</dbReference>
<proteinExistence type="predicted"/>
<dbReference type="AlphaFoldDB" id="A0AAV5GNA3"/>
<reference evidence="3 4" key="1">
    <citation type="submission" date="2021-12" db="EMBL/GenBank/DDBJ databases">
        <title>High titer production of polyol ester of fatty acids by Rhodotorula paludigena BS15 towards product separation-free biomass refinery.</title>
        <authorList>
            <person name="Mano J."/>
            <person name="Ono H."/>
            <person name="Tanaka T."/>
            <person name="Naito K."/>
            <person name="Sushida H."/>
            <person name="Ike M."/>
            <person name="Tokuyasu K."/>
            <person name="Kitaoka M."/>
        </authorList>
    </citation>
    <scope>NUCLEOTIDE SEQUENCE [LARGE SCALE GENOMIC DNA]</scope>
    <source>
        <strain evidence="3 4">BS15</strain>
    </source>
</reference>
<evidence type="ECO:0000313" key="4">
    <source>
        <dbReference type="Proteomes" id="UP001342314"/>
    </source>
</evidence>
<protein>
    <submittedName>
        <fullName evidence="3">Uncharacterized protein</fullName>
    </submittedName>
</protein>
<dbReference type="Proteomes" id="UP001342314">
    <property type="component" value="Unassembled WGS sequence"/>
</dbReference>
<organism evidence="3 4">
    <name type="scientific">Rhodotorula paludigena</name>
    <dbReference type="NCBI Taxonomy" id="86838"/>
    <lineage>
        <taxon>Eukaryota</taxon>
        <taxon>Fungi</taxon>
        <taxon>Dikarya</taxon>
        <taxon>Basidiomycota</taxon>
        <taxon>Pucciniomycotina</taxon>
        <taxon>Microbotryomycetes</taxon>
        <taxon>Sporidiobolales</taxon>
        <taxon>Sporidiobolaceae</taxon>
        <taxon>Rhodotorula</taxon>
    </lineage>
</organism>
<dbReference type="Pfam" id="PF00657">
    <property type="entry name" value="Lipase_GDSL"/>
    <property type="match status" value="1"/>
</dbReference>
<dbReference type="InterPro" id="IPR051058">
    <property type="entry name" value="GDSL_Est/Lipase"/>
</dbReference>
<evidence type="ECO:0000256" key="1">
    <source>
        <dbReference type="ARBA" id="ARBA00022801"/>
    </source>
</evidence>
<dbReference type="SUPFAM" id="SSF52266">
    <property type="entry name" value="SGNH hydrolase"/>
    <property type="match status" value="1"/>
</dbReference>
<sequence>MSPVLRSGSKLRDARHLQDTKHWFAFGDSWTANGFKAQAGYDPTKQPLRTSAGGKTWLNEISYSETFPNLRNTVYDFAVGGATVYPETRAAGLPNVSFPDEVDRFENGFIKSTNPDKPTWDSSTTLFSVAFGINDVNVPWYSGRKVEAVLDETFQVFDEQIARLYRLGARNFLIFDVPYYDKAPLVQILYDTYRALPRLDGSINAWNDRLRPYVAGIPLRYPGASVELYSINQWLDEALESIEASGSMIANTWCGEYVPISKDYPPDVPEDFSLPTCPAPLRQYVWIDGTHPTWPIHRLLAHDVVKTIASTEHHSSFSRRSNDLAPSAPLPRHLLKSGSGRRTGAEMRRFRARALARPIVLG</sequence>
<dbReference type="PANTHER" id="PTHR45648:SF22">
    <property type="entry name" value="GDSL LIPASE_ACYLHYDROLASE FAMILY PROTEIN (AFU_ORTHOLOGUE AFUA_4G14700)"/>
    <property type="match status" value="1"/>
</dbReference>
<dbReference type="InterPro" id="IPR001087">
    <property type="entry name" value="GDSL"/>
</dbReference>
<keyword evidence="1" id="KW-0378">Hydrolase</keyword>